<keyword evidence="1" id="KW-0472">Membrane</keyword>
<evidence type="ECO:0000256" key="1">
    <source>
        <dbReference type="SAM" id="Phobius"/>
    </source>
</evidence>
<proteinExistence type="predicted"/>
<comment type="caution">
    <text evidence="2">The sequence shown here is derived from an EMBL/GenBank/DDBJ whole genome shotgun (WGS) entry which is preliminary data.</text>
</comment>
<dbReference type="RefSeq" id="WP_308985044.1">
    <property type="nucleotide sequence ID" value="NZ_JARXIC010000012.1"/>
</dbReference>
<keyword evidence="1" id="KW-0812">Transmembrane</keyword>
<feature type="transmembrane region" description="Helical" evidence="1">
    <location>
        <begin position="132"/>
        <end position="153"/>
    </location>
</feature>
<dbReference type="Proteomes" id="UP001243717">
    <property type="component" value="Unassembled WGS sequence"/>
</dbReference>
<name>A0ABU1AID9_9BACT</name>
<gene>
    <name evidence="2" type="ORF">QEH59_09075</name>
</gene>
<organism evidence="2 3">
    <name type="scientific">Thalassobacterium sedimentorum</name>
    <dbReference type="NCBI Taxonomy" id="3041258"/>
    <lineage>
        <taxon>Bacteria</taxon>
        <taxon>Pseudomonadati</taxon>
        <taxon>Verrucomicrobiota</taxon>
        <taxon>Opitutia</taxon>
        <taxon>Puniceicoccales</taxon>
        <taxon>Coraliomargaritaceae</taxon>
        <taxon>Thalassobacterium</taxon>
    </lineage>
</organism>
<keyword evidence="3" id="KW-1185">Reference proteome</keyword>
<reference evidence="2 3" key="1">
    <citation type="submission" date="2023-04" db="EMBL/GenBank/DDBJ databases">
        <title>A novel bacteria isolated from coastal sediment.</title>
        <authorList>
            <person name="Liu X.-J."/>
            <person name="Du Z.-J."/>
        </authorList>
    </citation>
    <scope>NUCLEOTIDE SEQUENCE [LARGE SCALE GENOMIC DNA]</scope>
    <source>
        <strain evidence="2 3">SDUM461004</strain>
    </source>
</reference>
<protein>
    <submittedName>
        <fullName evidence="2">Uncharacterized protein</fullName>
    </submittedName>
</protein>
<dbReference type="EMBL" id="JARXIC010000012">
    <property type="protein sequence ID" value="MDQ8194576.1"/>
    <property type="molecule type" value="Genomic_DNA"/>
</dbReference>
<evidence type="ECO:0000313" key="2">
    <source>
        <dbReference type="EMBL" id="MDQ8194576.1"/>
    </source>
</evidence>
<keyword evidence="1" id="KW-1133">Transmembrane helix</keyword>
<accession>A0ABU1AID9</accession>
<sequence length="281" mass="32342">MEYSVTFKHIDRNFGFDQLDSGNWSEEFEDEASFARALHKMALASSQHTVIDFPEVEIHSKHGRVTVRAINGQLYFTDFHSQNRKDLKVVPLEVIRLLGGTPIDELTVPEESVEAEAERPKLKPYRSHGSRVVQVLSLLFMLCVFCLFTTLIWRDMVHQQRLYPIPEFVPSLSQESYVVRKYADVYVSEYREGAMLFSLTRDGVFSRYEMWNSTAGEGYELIHIDTYSLQVGEHEGTLAMLADEHYLLQPEGDEMIRLHGVAYHRHHGTLESIGEVVNAQD</sequence>
<evidence type="ECO:0000313" key="3">
    <source>
        <dbReference type="Proteomes" id="UP001243717"/>
    </source>
</evidence>